<dbReference type="OrthoDB" id="4316587at2"/>
<keyword evidence="1" id="KW-1133">Transmembrane helix</keyword>
<dbReference type="Pfam" id="PF03372">
    <property type="entry name" value="Exo_endo_phos"/>
    <property type="match status" value="1"/>
</dbReference>
<sequence length="293" mass="30447">MAAAAVILALGILFAPRIPSLNGVGSAWSSFLPWTAVLIVLLAALAAIRRSWWAAAAVTITALVWSVTFVPQLLPARAAARADLLVATQNIGAANDDPAATVRGLLGTGAGLVAVQEITGPAESALDTLDAAYADHVRVSTVGLWSQWAMDTPEPLELGLSWARAFRTVVHHPDGDIAVYTVHLPSVRPGETAQRDEAVAELAALVRADQAGRVLVLGDLNTASTDSALNPLTDLLADSRATVGGGFGFTWPATFPITRPDHVLARGLTPVSDQVMAAGGSDHRLVLVGLTAR</sequence>
<dbReference type="GO" id="GO:0004527">
    <property type="term" value="F:exonuclease activity"/>
    <property type="evidence" value="ECO:0007669"/>
    <property type="project" value="UniProtKB-KW"/>
</dbReference>
<dbReference type="Proteomes" id="UP000002218">
    <property type="component" value="Chromosome"/>
</dbReference>
<feature type="domain" description="Endonuclease/exonuclease/phosphatase" evidence="2">
    <location>
        <begin position="88"/>
        <end position="283"/>
    </location>
</feature>
<reference evidence="4" key="1">
    <citation type="submission" date="2009-09" db="EMBL/GenBank/DDBJ databases">
        <title>The complete genome of Nakamurella multipartita DSM 44233.</title>
        <authorList>
            <consortium name="US DOE Joint Genome Institute (JGI-PGF)"/>
            <person name="Lucas S."/>
            <person name="Copeland A."/>
            <person name="Lapidus A."/>
            <person name="Glavina del Rio T."/>
            <person name="Dalin E."/>
            <person name="Tice H."/>
            <person name="Bruce D."/>
            <person name="Goodwin L."/>
            <person name="Pitluck S."/>
            <person name="Kyrpides N."/>
            <person name="Mavromatis K."/>
            <person name="Ivanova N."/>
            <person name="Ovchinnikova G."/>
            <person name="Sims D."/>
            <person name="Meincke L."/>
            <person name="Brettin T."/>
            <person name="Detter J.C."/>
            <person name="Han C."/>
            <person name="Larimer F."/>
            <person name="Land M."/>
            <person name="Hauser L."/>
            <person name="Markowitz V."/>
            <person name="Cheng J.-F."/>
            <person name="Hugenholtz P."/>
            <person name="Woyke T."/>
            <person name="Wu D."/>
            <person name="Klenk H.-P."/>
            <person name="Eisen J.A."/>
        </authorList>
    </citation>
    <scope>NUCLEOTIDE SEQUENCE [LARGE SCALE GENOMIC DNA]</scope>
    <source>
        <strain evidence="4">ATCC 700099 / DSM 44233 / CIP 104796 / JCM 9543 / NBRC 105858 / Y-104</strain>
    </source>
</reference>
<dbReference type="SUPFAM" id="SSF56219">
    <property type="entry name" value="DNase I-like"/>
    <property type="match status" value="1"/>
</dbReference>
<dbReference type="AlphaFoldDB" id="C8X908"/>
<dbReference type="eggNOG" id="COG3021">
    <property type="taxonomic scope" value="Bacteria"/>
</dbReference>
<gene>
    <name evidence="3" type="ordered locus">Namu_4831</name>
</gene>
<dbReference type="InterPro" id="IPR005135">
    <property type="entry name" value="Endo/exonuclease/phosphatase"/>
</dbReference>
<keyword evidence="1" id="KW-0472">Membrane</keyword>
<name>C8X908_NAKMY</name>
<dbReference type="HOGENOM" id="CLU_058628_0_0_11"/>
<dbReference type="EMBL" id="CP001737">
    <property type="protein sequence ID" value="ACV81106.1"/>
    <property type="molecule type" value="Genomic_DNA"/>
</dbReference>
<evidence type="ECO:0000313" key="4">
    <source>
        <dbReference type="Proteomes" id="UP000002218"/>
    </source>
</evidence>
<keyword evidence="3" id="KW-0378">Hydrolase</keyword>
<keyword evidence="1" id="KW-0812">Transmembrane</keyword>
<keyword evidence="3" id="KW-0540">Nuclease</keyword>
<feature type="transmembrane region" description="Helical" evidence="1">
    <location>
        <begin position="27"/>
        <end position="45"/>
    </location>
</feature>
<keyword evidence="3" id="KW-0269">Exonuclease</keyword>
<dbReference type="STRING" id="479431.Namu_4831"/>
<dbReference type="InParanoid" id="C8X908"/>
<dbReference type="GO" id="GO:0004519">
    <property type="term" value="F:endonuclease activity"/>
    <property type="evidence" value="ECO:0007669"/>
    <property type="project" value="UniProtKB-KW"/>
</dbReference>
<keyword evidence="3" id="KW-0255">Endonuclease</keyword>
<dbReference type="RefSeq" id="WP_015749917.1">
    <property type="nucleotide sequence ID" value="NC_013235.1"/>
</dbReference>
<organism evidence="3 4">
    <name type="scientific">Nakamurella multipartita (strain ATCC 700099 / DSM 44233 / CIP 104796 / JCM 9543 / NBRC 105858 / Y-104)</name>
    <name type="common">Microsphaera multipartita</name>
    <dbReference type="NCBI Taxonomy" id="479431"/>
    <lineage>
        <taxon>Bacteria</taxon>
        <taxon>Bacillati</taxon>
        <taxon>Actinomycetota</taxon>
        <taxon>Actinomycetes</taxon>
        <taxon>Nakamurellales</taxon>
        <taxon>Nakamurellaceae</taxon>
        <taxon>Nakamurella</taxon>
    </lineage>
</organism>
<dbReference type="KEGG" id="nml:Namu_4831"/>
<keyword evidence="4" id="KW-1185">Reference proteome</keyword>
<evidence type="ECO:0000256" key="1">
    <source>
        <dbReference type="SAM" id="Phobius"/>
    </source>
</evidence>
<reference evidence="3 4" key="2">
    <citation type="journal article" date="2010" name="Stand. Genomic Sci.">
        <title>Complete genome sequence of Nakamurella multipartita type strain (Y-104).</title>
        <authorList>
            <person name="Tice H."/>
            <person name="Mayilraj S."/>
            <person name="Sims D."/>
            <person name="Lapidus A."/>
            <person name="Nolan M."/>
            <person name="Lucas S."/>
            <person name="Glavina Del Rio T."/>
            <person name="Copeland A."/>
            <person name="Cheng J.F."/>
            <person name="Meincke L."/>
            <person name="Bruce D."/>
            <person name="Goodwin L."/>
            <person name="Pitluck S."/>
            <person name="Ivanova N."/>
            <person name="Mavromatis K."/>
            <person name="Ovchinnikova G."/>
            <person name="Pati A."/>
            <person name="Chen A."/>
            <person name="Palaniappan K."/>
            <person name="Land M."/>
            <person name="Hauser L."/>
            <person name="Chang Y.J."/>
            <person name="Jeffries C.D."/>
            <person name="Detter J.C."/>
            <person name="Brettin T."/>
            <person name="Rohde M."/>
            <person name="Goker M."/>
            <person name="Bristow J."/>
            <person name="Eisen J.A."/>
            <person name="Markowitz V."/>
            <person name="Hugenholtz P."/>
            <person name="Kyrpides N.C."/>
            <person name="Klenk H.P."/>
            <person name="Chen F."/>
        </authorList>
    </citation>
    <scope>NUCLEOTIDE SEQUENCE [LARGE SCALE GENOMIC DNA]</scope>
    <source>
        <strain evidence="4">ATCC 700099 / DSM 44233 / CIP 104796 / JCM 9543 / NBRC 105858 / Y-104</strain>
    </source>
</reference>
<feature type="transmembrane region" description="Helical" evidence="1">
    <location>
        <begin position="52"/>
        <end position="74"/>
    </location>
</feature>
<proteinExistence type="predicted"/>
<protein>
    <submittedName>
        <fullName evidence="3">Endonuclease/exonuclease/phosphatase</fullName>
    </submittedName>
</protein>
<dbReference type="Gene3D" id="3.60.10.10">
    <property type="entry name" value="Endonuclease/exonuclease/phosphatase"/>
    <property type="match status" value="1"/>
</dbReference>
<accession>C8X908</accession>
<evidence type="ECO:0000259" key="2">
    <source>
        <dbReference type="Pfam" id="PF03372"/>
    </source>
</evidence>
<evidence type="ECO:0000313" key="3">
    <source>
        <dbReference type="EMBL" id="ACV81106.1"/>
    </source>
</evidence>
<dbReference type="InterPro" id="IPR036691">
    <property type="entry name" value="Endo/exonu/phosph_ase_sf"/>
</dbReference>